<organism evidence="2 3">
    <name type="scientific">Ceratitis capitata</name>
    <name type="common">Mediterranean fruit fly</name>
    <name type="synonym">Tephritis capitata</name>
    <dbReference type="NCBI Taxonomy" id="7213"/>
    <lineage>
        <taxon>Eukaryota</taxon>
        <taxon>Metazoa</taxon>
        <taxon>Ecdysozoa</taxon>
        <taxon>Arthropoda</taxon>
        <taxon>Hexapoda</taxon>
        <taxon>Insecta</taxon>
        <taxon>Pterygota</taxon>
        <taxon>Neoptera</taxon>
        <taxon>Endopterygota</taxon>
        <taxon>Diptera</taxon>
        <taxon>Brachycera</taxon>
        <taxon>Muscomorpha</taxon>
        <taxon>Tephritoidea</taxon>
        <taxon>Tephritidae</taxon>
        <taxon>Ceratitis</taxon>
        <taxon>Ceratitis</taxon>
    </lineage>
</organism>
<evidence type="ECO:0000313" key="3">
    <source>
        <dbReference type="Proteomes" id="UP000606786"/>
    </source>
</evidence>
<dbReference type="EMBL" id="CAJHJT010000023">
    <property type="protein sequence ID" value="CAD7001200.1"/>
    <property type="molecule type" value="Genomic_DNA"/>
</dbReference>
<comment type="caution">
    <text evidence="2">The sequence shown here is derived from an EMBL/GenBank/DDBJ whole genome shotgun (WGS) entry which is preliminary data.</text>
</comment>
<proteinExistence type="predicted"/>
<protein>
    <submittedName>
        <fullName evidence="2">(Mediterranean fruit fly) hypothetical protein</fullName>
    </submittedName>
</protein>
<feature type="compositionally biased region" description="Polar residues" evidence="1">
    <location>
        <begin position="68"/>
        <end position="78"/>
    </location>
</feature>
<accession>A0A811UQN0</accession>
<feature type="region of interest" description="Disordered" evidence="1">
    <location>
        <begin position="68"/>
        <end position="91"/>
    </location>
</feature>
<feature type="non-terminal residue" evidence="2">
    <location>
        <position position="1"/>
    </location>
</feature>
<dbReference type="Proteomes" id="UP000606786">
    <property type="component" value="Unassembled WGS sequence"/>
</dbReference>
<gene>
    <name evidence="2" type="ORF">CCAP1982_LOCUS9698</name>
</gene>
<reference evidence="2" key="1">
    <citation type="submission" date="2020-11" db="EMBL/GenBank/DDBJ databases">
        <authorList>
            <person name="Whitehead M."/>
        </authorList>
    </citation>
    <scope>NUCLEOTIDE SEQUENCE</scope>
    <source>
        <strain evidence="2">EGII</strain>
    </source>
</reference>
<sequence length="91" mass="10023">VYADQKYQAKKKTGGGPYKEVMITQIDGMIIEAALLKAAVEGNLQDPTFGRSHEDNDRSQQSVEAILLSNSSDVSATSRSKRKTKYVSERS</sequence>
<evidence type="ECO:0000256" key="1">
    <source>
        <dbReference type="SAM" id="MobiDB-lite"/>
    </source>
</evidence>
<name>A0A811UQN0_CERCA</name>
<dbReference type="AlphaFoldDB" id="A0A811UQN0"/>
<keyword evidence="3" id="KW-1185">Reference proteome</keyword>
<evidence type="ECO:0000313" key="2">
    <source>
        <dbReference type="EMBL" id="CAD7001200.1"/>
    </source>
</evidence>